<gene>
    <name evidence="6" type="ORF">LSTR_LSTR009478</name>
</gene>
<feature type="compositionally biased region" description="Basic and acidic residues" evidence="4">
    <location>
        <begin position="156"/>
        <end position="175"/>
    </location>
</feature>
<accession>A0A482WFE2</accession>
<dbReference type="SUPFAM" id="SSF57667">
    <property type="entry name" value="beta-beta-alpha zinc fingers"/>
    <property type="match status" value="1"/>
</dbReference>
<dbReference type="AlphaFoldDB" id="A0A482WFE2"/>
<feature type="region of interest" description="Disordered" evidence="4">
    <location>
        <begin position="156"/>
        <end position="207"/>
    </location>
</feature>
<feature type="domain" description="CHHC U11-48K-type" evidence="5">
    <location>
        <begin position="46"/>
        <end position="73"/>
    </location>
</feature>
<dbReference type="STRING" id="195883.A0A482WFE2"/>
<proteinExistence type="predicted"/>
<dbReference type="EMBL" id="QKKF02037370">
    <property type="protein sequence ID" value="RZF32249.1"/>
    <property type="molecule type" value="Genomic_DNA"/>
</dbReference>
<protein>
    <recommendedName>
        <fullName evidence="5">CHHC U11-48K-type domain-containing protein</fullName>
    </recommendedName>
</protein>
<sequence>MLANTRLADPTRDEVTCPFNPAHVLVASRLGNHLIKCAKNYPDIDKVKCLYNSDHIVPKHELEHHMETCPNRKVMDTYAFKVGNSECPVKNAVPIHVEVPDCGEDWDSAPAASPLEVINENIAQKPVMRVLAVNGRTKSERKQFKLQEQQRLRRLEEEAKKTSTEAKKTHTEVKKAPKKVQPKPASDDTPLRLPKTSKLGESSRKENEIGSLANQFASQSLDEDSGFDKDTYYDNKYMGGYGLPTSSTSKSCDYGYGDECPETYDGRGYDVDYYGGYCGGYGGEGGDYGNYEDSEEEVFKSRGPAPRWLLKGKGGGDNKKKDRGVQSRLVHLKEQHLEKQRALKVNVDTVTQAENPILSPADSVSSTGSLNEPFKCDLDENGFFSLPITSRGRGKRRF</sequence>
<evidence type="ECO:0000313" key="6">
    <source>
        <dbReference type="EMBL" id="RZF32249.1"/>
    </source>
</evidence>
<evidence type="ECO:0000256" key="3">
    <source>
        <dbReference type="ARBA" id="ARBA00022833"/>
    </source>
</evidence>
<dbReference type="PANTHER" id="PTHR21402">
    <property type="entry name" value="GAMETOCYTE SPECIFIC FACTOR 1-RELATED"/>
    <property type="match status" value="1"/>
</dbReference>
<feature type="domain" description="CHHC U11-48K-type" evidence="5">
    <location>
        <begin position="14"/>
        <end position="41"/>
    </location>
</feature>
<dbReference type="PANTHER" id="PTHR21402:SF5">
    <property type="entry name" value="GAMETOCYTE SPECIFIC FACTOR 1"/>
    <property type="match status" value="1"/>
</dbReference>
<evidence type="ECO:0000256" key="4">
    <source>
        <dbReference type="SAM" id="MobiDB-lite"/>
    </source>
</evidence>
<keyword evidence="3" id="KW-0862">Zinc</keyword>
<name>A0A482WFE2_LAOST</name>
<dbReference type="InterPro" id="IPR051591">
    <property type="entry name" value="UPF0224_FAM112_RNA_Proc"/>
</dbReference>
<dbReference type="SMR" id="A0A482WFE2"/>
<evidence type="ECO:0000256" key="1">
    <source>
        <dbReference type="ARBA" id="ARBA00022723"/>
    </source>
</evidence>
<evidence type="ECO:0000313" key="7">
    <source>
        <dbReference type="Proteomes" id="UP000291343"/>
    </source>
</evidence>
<organism evidence="6 7">
    <name type="scientific">Laodelphax striatellus</name>
    <name type="common">Small brown planthopper</name>
    <name type="synonym">Delphax striatella</name>
    <dbReference type="NCBI Taxonomy" id="195883"/>
    <lineage>
        <taxon>Eukaryota</taxon>
        <taxon>Metazoa</taxon>
        <taxon>Ecdysozoa</taxon>
        <taxon>Arthropoda</taxon>
        <taxon>Hexapoda</taxon>
        <taxon>Insecta</taxon>
        <taxon>Pterygota</taxon>
        <taxon>Neoptera</taxon>
        <taxon>Paraneoptera</taxon>
        <taxon>Hemiptera</taxon>
        <taxon>Auchenorrhyncha</taxon>
        <taxon>Fulgoroidea</taxon>
        <taxon>Delphacidae</taxon>
        <taxon>Criomorphinae</taxon>
        <taxon>Laodelphax</taxon>
    </lineage>
</organism>
<dbReference type="InParanoid" id="A0A482WFE2"/>
<dbReference type="OrthoDB" id="10069248at2759"/>
<keyword evidence="1" id="KW-0479">Metal-binding</keyword>
<dbReference type="Proteomes" id="UP000291343">
    <property type="component" value="Unassembled WGS sequence"/>
</dbReference>
<keyword evidence="7" id="KW-1185">Reference proteome</keyword>
<evidence type="ECO:0000256" key="2">
    <source>
        <dbReference type="ARBA" id="ARBA00022771"/>
    </source>
</evidence>
<dbReference type="InterPro" id="IPR036236">
    <property type="entry name" value="Znf_C2H2_sf"/>
</dbReference>
<dbReference type="InterPro" id="IPR022776">
    <property type="entry name" value="TRM13/UPF0224_CHHC_Znf_dom"/>
</dbReference>
<dbReference type="PROSITE" id="PS51800">
    <property type="entry name" value="ZF_CHHC_U11_48K"/>
    <property type="match status" value="2"/>
</dbReference>
<keyword evidence="2" id="KW-0863">Zinc-finger</keyword>
<comment type="caution">
    <text evidence="6">The sequence shown here is derived from an EMBL/GenBank/DDBJ whole genome shotgun (WGS) entry which is preliminary data.</text>
</comment>
<evidence type="ECO:0000259" key="5">
    <source>
        <dbReference type="PROSITE" id="PS51800"/>
    </source>
</evidence>
<dbReference type="GO" id="GO:0008270">
    <property type="term" value="F:zinc ion binding"/>
    <property type="evidence" value="ECO:0007669"/>
    <property type="project" value="UniProtKB-KW"/>
</dbReference>
<reference evidence="6 7" key="1">
    <citation type="journal article" date="2017" name="Gigascience">
        <title>Genome sequence of the small brown planthopper, Laodelphax striatellus.</title>
        <authorList>
            <person name="Zhu J."/>
            <person name="Jiang F."/>
            <person name="Wang X."/>
            <person name="Yang P."/>
            <person name="Bao Y."/>
            <person name="Zhao W."/>
            <person name="Wang W."/>
            <person name="Lu H."/>
            <person name="Wang Q."/>
            <person name="Cui N."/>
            <person name="Li J."/>
            <person name="Chen X."/>
            <person name="Luo L."/>
            <person name="Yu J."/>
            <person name="Kang L."/>
            <person name="Cui F."/>
        </authorList>
    </citation>
    <scope>NUCLEOTIDE SEQUENCE [LARGE SCALE GENOMIC DNA]</scope>
    <source>
        <strain evidence="6">Lst14</strain>
    </source>
</reference>
<dbReference type="Pfam" id="PF05253">
    <property type="entry name" value="zf-U11-48K"/>
    <property type="match status" value="2"/>
</dbReference>